<reference evidence="1 2" key="3">
    <citation type="journal article" date="2022" name="Microbiol. Spectr.">
        <title>Folding features and dynamics of 3D genome architecture in plant fungal pathogens.</title>
        <authorList>
            <person name="Xia C."/>
        </authorList>
    </citation>
    <scope>NUCLEOTIDE SEQUENCE [LARGE SCALE GENOMIC DNA]</scope>
    <source>
        <strain evidence="1 2">93-210</strain>
    </source>
</reference>
<protein>
    <submittedName>
        <fullName evidence="1">Uncharacterized protein</fullName>
    </submittedName>
</protein>
<dbReference type="Proteomes" id="UP001060170">
    <property type="component" value="Chromosome 10"/>
</dbReference>
<evidence type="ECO:0000313" key="1">
    <source>
        <dbReference type="EMBL" id="KAI7945207.1"/>
    </source>
</evidence>
<proteinExistence type="predicted"/>
<organism evidence="1 2">
    <name type="scientific">Puccinia striiformis f. sp. tritici</name>
    <dbReference type="NCBI Taxonomy" id="168172"/>
    <lineage>
        <taxon>Eukaryota</taxon>
        <taxon>Fungi</taxon>
        <taxon>Dikarya</taxon>
        <taxon>Basidiomycota</taxon>
        <taxon>Pucciniomycotina</taxon>
        <taxon>Pucciniomycetes</taxon>
        <taxon>Pucciniales</taxon>
        <taxon>Pucciniaceae</taxon>
        <taxon>Puccinia</taxon>
    </lineage>
</organism>
<sequence>MTSALPGSPNSIDLTQWFDRRLLPLCLITVNKSHTKLTTMLSQSEQKDLHLLTMSTPNGKKVQIALEELKLIYDISFSHEIIDIRTNEQKSEEFLKLNPNGRIPALIDNKCKALNDSSAPFTVMESAAILLYLAKKVDKNHVFGFEDDLERSEALQWLFFGMAGVGPMQGQLNHFTRYAPEKLPYAVKRYHDETLRLYGVLEIQLSGKYTGIKKKYLAGKGEGKYSWADMAIWPWVDIYTISGITEDELNQFPCVKEWLKTIKERPGVKEGCSSKYDLK</sequence>
<name>A0ACC0E6F1_9BASI</name>
<evidence type="ECO:0000313" key="2">
    <source>
        <dbReference type="Proteomes" id="UP001060170"/>
    </source>
</evidence>
<gene>
    <name evidence="1" type="ORF">MJO28_010902</name>
</gene>
<keyword evidence="2" id="KW-1185">Reference proteome</keyword>
<accession>A0ACC0E6F1</accession>
<reference evidence="2" key="1">
    <citation type="journal article" date="2018" name="BMC Genomics">
        <title>Genomic insights into host adaptation between the wheat stripe rust pathogen (Puccinia striiformis f. sp. tritici) and the barley stripe rust pathogen (Puccinia striiformis f. sp. hordei).</title>
        <authorList>
            <person name="Xia C."/>
            <person name="Wang M."/>
            <person name="Yin C."/>
            <person name="Cornejo O.E."/>
            <person name="Hulbert S.H."/>
            <person name="Chen X."/>
        </authorList>
    </citation>
    <scope>NUCLEOTIDE SEQUENCE [LARGE SCALE GENOMIC DNA]</scope>
    <source>
        <strain evidence="2">93-210</strain>
    </source>
</reference>
<reference evidence="2" key="2">
    <citation type="journal article" date="2018" name="Mol. Plant Microbe Interact.">
        <title>Genome sequence resources for the wheat stripe rust pathogen (Puccinia striiformis f. sp. tritici) and the barley stripe rust pathogen (Puccinia striiformis f. sp. hordei).</title>
        <authorList>
            <person name="Xia C."/>
            <person name="Wang M."/>
            <person name="Yin C."/>
            <person name="Cornejo O.E."/>
            <person name="Hulbert S.H."/>
            <person name="Chen X."/>
        </authorList>
    </citation>
    <scope>NUCLEOTIDE SEQUENCE [LARGE SCALE GENOMIC DNA]</scope>
    <source>
        <strain evidence="2">93-210</strain>
    </source>
</reference>
<dbReference type="EMBL" id="CM045874">
    <property type="protein sequence ID" value="KAI7945207.1"/>
    <property type="molecule type" value="Genomic_DNA"/>
</dbReference>
<comment type="caution">
    <text evidence="1">The sequence shown here is derived from an EMBL/GenBank/DDBJ whole genome shotgun (WGS) entry which is preliminary data.</text>
</comment>